<feature type="domain" description="DDE Tnp4" evidence="3">
    <location>
        <begin position="29"/>
        <end position="143"/>
    </location>
</feature>
<evidence type="ECO:0000256" key="1">
    <source>
        <dbReference type="ARBA" id="ARBA00001968"/>
    </source>
</evidence>
<evidence type="ECO:0000313" key="4">
    <source>
        <dbReference type="EMBL" id="GGY05628.1"/>
    </source>
</evidence>
<comment type="caution">
    <text evidence="4">The sequence shown here is derived from an EMBL/GenBank/DDBJ whole genome shotgun (WGS) entry which is preliminary data.</text>
</comment>
<accession>A0A918U7R5</accession>
<dbReference type="AlphaFoldDB" id="A0A918U7R5"/>
<sequence length="155" mass="17072">MTDVLTWTVRQRLELEERAELLRTELAGISSARPGRSSEITAARHGRTTAHLREAGLGALADLGFVGLDDQPDDDFVIITGRKATLNHQLTDAGKEANRLVSRERAAAQHGFAHLESWRILTKVRTNARHATTLLRALLVLANTGSRGDRRPPPQ</sequence>
<comment type="cofactor">
    <cofactor evidence="1">
        <name>a divalent metal cation</name>
        <dbReference type="ChEBI" id="CHEBI:60240"/>
    </cofactor>
</comment>
<dbReference type="RefSeq" id="WP_229919725.1">
    <property type="nucleotide sequence ID" value="NZ_BMVU01000056.1"/>
</dbReference>
<dbReference type="Proteomes" id="UP000619244">
    <property type="component" value="Unassembled WGS sequence"/>
</dbReference>
<evidence type="ECO:0000313" key="5">
    <source>
        <dbReference type="Proteomes" id="UP000619244"/>
    </source>
</evidence>
<dbReference type="GO" id="GO:0046872">
    <property type="term" value="F:metal ion binding"/>
    <property type="evidence" value="ECO:0007669"/>
    <property type="project" value="UniProtKB-KW"/>
</dbReference>
<keyword evidence="5" id="KW-1185">Reference proteome</keyword>
<evidence type="ECO:0000256" key="2">
    <source>
        <dbReference type="ARBA" id="ARBA00022723"/>
    </source>
</evidence>
<evidence type="ECO:0000259" key="3">
    <source>
        <dbReference type="Pfam" id="PF13359"/>
    </source>
</evidence>
<proteinExistence type="predicted"/>
<gene>
    <name evidence="4" type="ORF">GCM10010358_68840</name>
</gene>
<dbReference type="Pfam" id="PF13359">
    <property type="entry name" value="DDE_Tnp_4"/>
    <property type="match status" value="1"/>
</dbReference>
<name>A0A918U7R5_9ACTN</name>
<keyword evidence="2" id="KW-0479">Metal-binding</keyword>
<reference evidence="4" key="1">
    <citation type="journal article" date="2014" name="Int. J. Syst. Evol. Microbiol.">
        <title>Complete genome sequence of Corynebacterium casei LMG S-19264T (=DSM 44701T), isolated from a smear-ripened cheese.</title>
        <authorList>
            <consortium name="US DOE Joint Genome Institute (JGI-PGF)"/>
            <person name="Walter F."/>
            <person name="Albersmeier A."/>
            <person name="Kalinowski J."/>
            <person name="Ruckert C."/>
        </authorList>
    </citation>
    <scope>NUCLEOTIDE SEQUENCE</scope>
    <source>
        <strain evidence="4">JCM 4790</strain>
    </source>
</reference>
<protein>
    <recommendedName>
        <fullName evidence="3">DDE Tnp4 domain-containing protein</fullName>
    </recommendedName>
</protein>
<reference evidence="4" key="2">
    <citation type="submission" date="2020-09" db="EMBL/GenBank/DDBJ databases">
        <authorList>
            <person name="Sun Q."/>
            <person name="Ohkuma M."/>
        </authorList>
    </citation>
    <scope>NUCLEOTIDE SEQUENCE</scope>
    <source>
        <strain evidence="4">JCM 4790</strain>
    </source>
</reference>
<organism evidence="4 5">
    <name type="scientific">Streptomyces minutiscleroticus</name>
    <dbReference type="NCBI Taxonomy" id="68238"/>
    <lineage>
        <taxon>Bacteria</taxon>
        <taxon>Bacillati</taxon>
        <taxon>Actinomycetota</taxon>
        <taxon>Actinomycetes</taxon>
        <taxon>Kitasatosporales</taxon>
        <taxon>Streptomycetaceae</taxon>
        <taxon>Streptomyces</taxon>
    </lineage>
</organism>
<dbReference type="EMBL" id="BMVU01000056">
    <property type="protein sequence ID" value="GGY05628.1"/>
    <property type="molecule type" value="Genomic_DNA"/>
</dbReference>
<dbReference type="InterPro" id="IPR027806">
    <property type="entry name" value="HARBI1_dom"/>
</dbReference>